<accession>A0A1E4SLZ8</accession>
<dbReference type="OrthoDB" id="3705032at2759"/>
<reference evidence="4" key="1">
    <citation type="submission" date="2016-05" db="EMBL/GenBank/DDBJ databases">
        <title>Comparative genomics of biotechnologically important yeasts.</title>
        <authorList>
            <consortium name="DOE Joint Genome Institute"/>
            <person name="Riley R."/>
            <person name="Haridas S."/>
            <person name="Wolfe K.H."/>
            <person name="Lopes M.R."/>
            <person name="Hittinger C.T."/>
            <person name="Goker M."/>
            <person name="Salamov A."/>
            <person name="Wisecaver J."/>
            <person name="Long T.M."/>
            <person name="Aerts A.L."/>
            <person name="Barry K."/>
            <person name="Choi C."/>
            <person name="Clum A."/>
            <person name="Coughlan A.Y."/>
            <person name="Deshpande S."/>
            <person name="Douglass A.P."/>
            <person name="Hanson S.J."/>
            <person name="Klenk H.-P."/>
            <person name="Labutti K."/>
            <person name="Lapidus A."/>
            <person name="Lindquist E."/>
            <person name="Lipzen A."/>
            <person name="Meier-Kolthoff J.P."/>
            <person name="Ohm R.A."/>
            <person name="Otillar R.P."/>
            <person name="Pangilinan J."/>
            <person name="Peng Y."/>
            <person name="Rokas A."/>
            <person name="Rosa C.A."/>
            <person name="Scheuner C."/>
            <person name="Sibirny A.A."/>
            <person name="Slot J.C."/>
            <person name="Stielow J.B."/>
            <person name="Sun H."/>
            <person name="Kurtzman C.P."/>
            <person name="Blackwell M."/>
            <person name="Grigoriev I.V."/>
            <person name="Jeffries T.W."/>
        </authorList>
    </citation>
    <scope>NUCLEOTIDE SEQUENCE [LARGE SCALE GENOMIC DNA]</scope>
    <source>
        <strain evidence="4">NRRL Y-17324</strain>
    </source>
</reference>
<dbReference type="Proteomes" id="UP000094285">
    <property type="component" value="Unassembled WGS sequence"/>
</dbReference>
<keyword evidence="4" id="KW-1185">Reference proteome</keyword>
<feature type="chain" id="PRO_5009162831" description="WD-like domain-containing protein" evidence="1">
    <location>
        <begin position="19"/>
        <end position="248"/>
    </location>
</feature>
<evidence type="ECO:0000259" key="2">
    <source>
        <dbReference type="Pfam" id="PF20493"/>
    </source>
</evidence>
<feature type="signal peptide" evidence="1">
    <location>
        <begin position="1"/>
        <end position="18"/>
    </location>
</feature>
<feature type="domain" description="WD-like" evidence="2">
    <location>
        <begin position="46"/>
        <end position="247"/>
    </location>
</feature>
<evidence type="ECO:0000256" key="1">
    <source>
        <dbReference type="SAM" id="SignalP"/>
    </source>
</evidence>
<proteinExistence type="predicted"/>
<dbReference type="EMBL" id="KV453910">
    <property type="protein sequence ID" value="ODV80515.1"/>
    <property type="molecule type" value="Genomic_DNA"/>
</dbReference>
<dbReference type="AlphaFoldDB" id="A0A1E4SLZ8"/>
<keyword evidence="1" id="KW-0732">Signal</keyword>
<dbReference type="Pfam" id="PF20493">
    <property type="entry name" value="WD-like_fungi"/>
    <property type="match status" value="1"/>
</dbReference>
<sequence length="248" mass="26676">MQLKVLTSILAALALAKADLSGSSVVVPLDDLPSVPNTSDYFEDIGVWSIDNSGSVNDAADKVKAASDAGNNGDLFYYYNLAQYNGQVDSLKFEQGGDLESELAIAVQAHGPGYLQELFNTTTIPELADWLDGYLTGKTELPTPQAEKRAHTSCGGSHVPSSQDCRDLVNKLYNQPLFVPRSPRSICFRSCCVSWSNSFAATGGYLAQNVEACGQSCTYQGKSCEIYDVLFINTHTNICVSNRASGCN</sequence>
<evidence type="ECO:0000313" key="4">
    <source>
        <dbReference type="Proteomes" id="UP000094285"/>
    </source>
</evidence>
<dbReference type="RefSeq" id="XP_020065637.1">
    <property type="nucleotide sequence ID" value="XM_020207298.1"/>
</dbReference>
<protein>
    <recommendedName>
        <fullName evidence="2">WD-like domain-containing protein</fullName>
    </recommendedName>
</protein>
<evidence type="ECO:0000313" key="3">
    <source>
        <dbReference type="EMBL" id="ODV80515.1"/>
    </source>
</evidence>
<organism evidence="3 4">
    <name type="scientific">Suhomyces tanzawaensis NRRL Y-17324</name>
    <dbReference type="NCBI Taxonomy" id="984487"/>
    <lineage>
        <taxon>Eukaryota</taxon>
        <taxon>Fungi</taxon>
        <taxon>Dikarya</taxon>
        <taxon>Ascomycota</taxon>
        <taxon>Saccharomycotina</taxon>
        <taxon>Pichiomycetes</taxon>
        <taxon>Debaryomycetaceae</taxon>
        <taxon>Suhomyces</taxon>
    </lineage>
</organism>
<name>A0A1E4SLZ8_9ASCO</name>
<gene>
    <name evidence="3" type="ORF">CANTADRAFT_25029</name>
</gene>
<dbReference type="GeneID" id="30981435"/>
<dbReference type="InterPro" id="IPR046925">
    <property type="entry name" value="WD-like_fungi"/>
</dbReference>